<evidence type="ECO:0000256" key="1">
    <source>
        <dbReference type="SAM" id="Phobius"/>
    </source>
</evidence>
<organism evidence="2 3">
    <name type="scientific">Deinococcus arboris</name>
    <dbReference type="NCBI Taxonomy" id="2682977"/>
    <lineage>
        <taxon>Bacteria</taxon>
        <taxon>Thermotogati</taxon>
        <taxon>Deinococcota</taxon>
        <taxon>Deinococci</taxon>
        <taxon>Deinococcales</taxon>
        <taxon>Deinococcaceae</taxon>
        <taxon>Deinococcus</taxon>
    </lineage>
</organism>
<keyword evidence="1" id="KW-0472">Membrane</keyword>
<protein>
    <submittedName>
        <fullName evidence="2">Uncharacterized protein</fullName>
    </submittedName>
</protein>
<feature type="transmembrane region" description="Helical" evidence="1">
    <location>
        <begin position="113"/>
        <end position="135"/>
    </location>
</feature>
<accession>A0A7C9LR44</accession>
<comment type="caution">
    <text evidence="2">The sequence shown here is derived from an EMBL/GenBank/DDBJ whole genome shotgun (WGS) entry which is preliminary data.</text>
</comment>
<feature type="transmembrane region" description="Helical" evidence="1">
    <location>
        <begin position="85"/>
        <end position="107"/>
    </location>
</feature>
<feature type="transmembrane region" description="Helical" evidence="1">
    <location>
        <begin position="24"/>
        <end position="45"/>
    </location>
</feature>
<name>A0A7C9LR44_9DEIO</name>
<keyword evidence="1" id="KW-1133">Transmembrane helix</keyword>
<reference evidence="2 3" key="1">
    <citation type="submission" date="2019-12" db="EMBL/GenBank/DDBJ databases">
        <title>Deinococcus sp. HMF7620 Genome sequencing and assembly.</title>
        <authorList>
            <person name="Kang H."/>
            <person name="Kim H."/>
            <person name="Joh K."/>
        </authorList>
    </citation>
    <scope>NUCLEOTIDE SEQUENCE [LARGE SCALE GENOMIC DNA]</scope>
    <source>
        <strain evidence="2 3">HMF7620</strain>
    </source>
</reference>
<evidence type="ECO:0000313" key="3">
    <source>
        <dbReference type="Proteomes" id="UP000483286"/>
    </source>
</evidence>
<keyword evidence="1" id="KW-0812">Transmembrane</keyword>
<proteinExistence type="predicted"/>
<sequence>MLERFGHDLKAGSRAGLLRAARRAYLLALLVLAVPSVAVGAAQWLSGQSELPLGAAVVLAGLAAGLGLMAYLLARRAAQNAQWPAPQAALTGAFQLAGVPGVPLLLAGAFAPAWGLALFLLVLAAGGHLLAWASLDRWVRSPAQDG</sequence>
<dbReference type="EMBL" id="WQLB01000001">
    <property type="protein sequence ID" value="MVN85300.1"/>
    <property type="molecule type" value="Genomic_DNA"/>
</dbReference>
<evidence type="ECO:0000313" key="2">
    <source>
        <dbReference type="EMBL" id="MVN85300.1"/>
    </source>
</evidence>
<dbReference type="RefSeq" id="WP_157457317.1">
    <property type="nucleotide sequence ID" value="NZ_WQLB01000001.1"/>
</dbReference>
<dbReference type="Proteomes" id="UP000483286">
    <property type="component" value="Unassembled WGS sequence"/>
</dbReference>
<feature type="transmembrane region" description="Helical" evidence="1">
    <location>
        <begin position="51"/>
        <end position="73"/>
    </location>
</feature>
<dbReference type="AlphaFoldDB" id="A0A7C9LR44"/>
<gene>
    <name evidence="2" type="ORF">GO986_00755</name>
</gene>
<keyword evidence="3" id="KW-1185">Reference proteome</keyword>